<dbReference type="InParanoid" id="A0A0D0B3Z5"/>
<dbReference type="EMBL" id="KN835136">
    <property type="protein sequence ID" value="KIK48806.1"/>
    <property type="molecule type" value="Genomic_DNA"/>
</dbReference>
<accession>A0A0D0B3Z5</accession>
<protein>
    <submittedName>
        <fullName evidence="1">Unplaced genomic scaffold CY34scaffold_5, whole genome shotgun sequence</fullName>
    </submittedName>
</protein>
<dbReference type="Proteomes" id="UP000054485">
    <property type="component" value="Unassembled WGS sequence"/>
</dbReference>
<name>A0A0D0B3Z5_9AGAM</name>
<proteinExistence type="predicted"/>
<dbReference type="OrthoDB" id="10039611at2759"/>
<sequence length="274" mass="31284">MTANAQQKGTYHARQLHAWTQAFIVDCDDLPFDAYGRSKISKLDDKELANKLHIHLQSVGKYVKAGDLVTYLSNKDIQGRFGLKTSISLAMAKCWMHKLRYHWHSDYHDQMKARSMQMTGIIQGGNMLTQVLILVQRIEAGADLWMGKRAQEWFFNDNMLKQVTKVMDILENNYLGSDHVLVFDNASMHLKRADGALSTHYMPKGIWEWGVETMLLGEDGKSVHGQDGKVLKTKLYPPTKKDDQMEANVHKALDSVPTECMHHILKELDDEQIA</sequence>
<evidence type="ECO:0000313" key="1">
    <source>
        <dbReference type="EMBL" id="KIK48806.1"/>
    </source>
</evidence>
<reference evidence="1 2" key="1">
    <citation type="submission" date="2014-04" db="EMBL/GenBank/DDBJ databases">
        <authorList>
            <consortium name="DOE Joint Genome Institute"/>
            <person name="Kuo A."/>
            <person name="Ruytinx J."/>
            <person name="Rineau F."/>
            <person name="Colpaert J."/>
            <person name="Kohler A."/>
            <person name="Nagy L.G."/>
            <person name="Floudas D."/>
            <person name="Copeland A."/>
            <person name="Barry K.W."/>
            <person name="Cichocki N."/>
            <person name="Veneault-Fourrey C."/>
            <person name="LaButti K."/>
            <person name="Lindquist E.A."/>
            <person name="Lipzen A."/>
            <person name="Lundell T."/>
            <person name="Morin E."/>
            <person name="Murat C."/>
            <person name="Sun H."/>
            <person name="Tunlid A."/>
            <person name="Henrissat B."/>
            <person name="Grigoriev I.V."/>
            <person name="Hibbett D.S."/>
            <person name="Martin F."/>
            <person name="Nordberg H.P."/>
            <person name="Cantor M.N."/>
            <person name="Hua S.X."/>
        </authorList>
    </citation>
    <scope>NUCLEOTIDE SEQUENCE [LARGE SCALE GENOMIC DNA]</scope>
    <source>
        <strain evidence="1 2">UH-Slu-Lm8-n1</strain>
    </source>
</reference>
<evidence type="ECO:0000313" key="2">
    <source>
        <dbReference type="Proteomes" id="UP000054485"/>
    </source>
</evidence>
<dbReference type="HOGENOM" id="CLU_1016267_0_0_1"/>
<gene>
    <name evidence="1" type="ORF">CY34DRAFT_103917</name>
</gene>
<reference evidence="2" key="2">
    <citation type="submission" date="2015-01" db="EMBL/GenBank/DDBJ databases">
        <title>Evolutionary Origins and Diversification of the Mycorrhizal Mutualists.</title>
        <authorList>
            <consortium name="DOE Joint Genome Institute"/>
            <consortium name="Mycorrhizal Genomics Consortium"/>
            <person name="Kohler A."/>
            <person name="Kuo A."/>
            <person name="Nagy L.G."/>
            <person name="Floudas D."/>
            <person name="Copeland A."/>
            <person name="Barry K.W."/>
            <person name="Cichocki N."/>
            <person name="Veneault-Fourrey C."/>
            <person name="LaButti K."/>
            <person name="Lindquist E.A."/>
            <person name="Lipzen A."/>
            <person name="Lundell T."/>
            <person name="Morin E."/>
            <person name="Murat C."/>
            <person name="Riley R."/>
            <person name="Ohm R."/>
            <person name="Sun H."/>
            <person name="Tunlid A."/>
            <person name="Henrissat B."/>
            <person name="Grigoriev I.V."/>
            <person name="Hibbett D.S."/>
            <person name="Martin F."/>
        </authorList>
    </citation>
    <scope>NUCLEOTIDE SEQUENCE [LARGE SCALE GENOMIC DNA]</scope>
    <source>
        <strain evidence="2">UH-Slu-Lm8-n1</strain>
    </source>
</reference>
<keyword evidence="2" id="KW-1185">Reference proteome</keyword>
<dbReference type="AlphaFoldDB" id="A0A0D0B3Z5"/>
<organism evidence="1 2">
    <name type="scientific">Suillus luteus UH-Slu-Lm8-n1</name>
    <dbReference type="NCBI Taxonomy" id="930992"/>
    <lineage>
        <taxon>Eukaryota</taxon>
        <taxon>Fungi</taxon>
        <taxon>Dikarya</taxon>
        <taxon>Basidiomycota</taxon>
        <taxon>Agaricomycotina</taxon>
        <taxon>Agaricomycetes</taxon>
        <taxon>Agaricomycetidae</taxon>
        <taxon>Boletales</taxon>
        <taxon>Suillineae</taxon>
        <taxon>Suillaceae</taxon>
        <taxon>Suillus</taxon>
    </lineage>
</organism>